<dbReference type="EMBL" id="JARQZJ010000039">
    <property type="protein sequence ID" value="KAK9877049.1"/>
    <property type="molecule type" value="Genomic_DNA"/>
</dbReference>
<evidence type="ECO:0000313" key="3">
    <source>
        <dbReference type="Proteomes" id="UP001431783"/>
    </source>
</evidence>
<name>A0AAW1UCR6_9CUCU</name>
<sequence length="447" mass="54404">MLAAEGDNQMKYFKNTENEFLTNAWNSCESVSSNKKGDKNNYVNTVKGATKANHEEKVRKLIEKIKIKQGYKRKLQNPNMSFSDKTDQILCNSKQMEGAETYKYRFEAQKNIIEQQKFKLQEKEKIINELRVGIMTEEVKEFQNKSKLLIRELFQDCKIKMAGKVPLDYLPTNGEKLWIKTKNAPKILQQLEKRAFDRMKYREMIRERKKLLDETKKKIHEELLEQKKYLEEEEKKKQLELMKEKRKEELIKIKMRQINKEKFLENLEKAKQQYQLKLLKYTFLKWKLTYKWSLDKKVKGDIHYKTCLLKKSINTLLNIVEMKYSMKYEMADVFHRKLILGRTFNILKERNMERIRAMQVAEDFYDFNMQYKIFKRWHKHMSKEKILTDIKMQQAILQYKKTIIFRSFFQWKSLPTVLKLEKVKEERKQKWRKKVWEILPDYQPSEI</sequence>
<evidence type="ECO:0000256" key="1">
    <source>
        <dbReference type="SAM" id="Coils"/>
    </source>
</evidence>
<keyword evidence="3" id="KW-1185">Reference proteome</keyword>
<evidence type="ECO:0000313" key="2">
    <source>
        <dbReference type="EMBL" id="KAK9877049.1"/>
    </source>
</evidence>
<proteinExistence type="predicted"/>
<feature type="coiled-coil region" evidence="1">
    <location>
        <begin position="212"/>
        <end position="273"/>
    </location>
</feature>
<comment type="caution">
    <text evidence="2">The sequence shown here is derived from an EMBL/GenBank/DDBJ whole genome shotgun (WGS) entry which is preliminary data.</text>
</comment>
<keyword evidence="1" id="KW-0175">Coiled coil</keyword>
<reference evidence="2 3" key="1">
    <citation type="submission" date="2023-03" db="EMBL/GenBank/DDBJ databases">
        <title>Genome insight into feeding habits of ladybird beetles.</title>
        <authorList>
            <person name="Li H.-S."/>
            <person name="Huang Y.-H."/>
            <person name="Pang H."/>
        </authorList>
    </citation>
    <scope>NUCLEOTIDE SEQUENCE [LARGE SCALE GENOMIC DNA]</scope>
    <source>
        <strain evidence="2">SYSU_2023b</strain>
        <tissue evidence="2">Whole body</tissue>
    </source>
</reference>
<dbReference type="Proteomes" id="UP001431783">
    <property type="component" value="Unassembled WGS sequence"/>
</dbReference>
<accession>A0AAW1UCR6</accession>
<dbReference type="AlphaFoldDB" id="A0AAW1UCR6"/>
<gene>
    <name evidence="2" type="ORF">WA026_016078</name>
</gene>
<organism evidence="2 3">
    <name type="scientific">Henosepilachna vigintioctopunctata</name>
    <dbReference type="NCBI Taxonomy" id="420089"/>
    <lineage>
        <taxon>Eukaryota</taxon>
        <taxon>Metazoa</taxon>
        <taxon>Ecdysozoa</taxon>
        <taxon>Arthropoda</taxon>
        <taxon>Hexapoda</taxon>
        <taxon>Insecta</taxon>
        <taxon>Pterygota</taxon>
        <taxon>Neoptera</taxon>
        <taxon>Endopterygota</taxon>
        <taxon>Coleoptera</taxon>
        <taxon>Polyphaga</taxon>
        <taxon>Cucujiformia</taxon>
        <taxon>Coccinelloidea</taxon>
        <taxon>Coccinellidae</taxon>
        <taxon>Epilachninae</taxon>
        <taxon>Epilachnini</taxon>
        <taxon>Henosepilachna</taxon>
    </lineage>
</organism>
<protein>
    <submittedName>
        <fullName evidence="2">Uncharacterized protein</fullName>
    </submittedName>
</protein>